<dbReference type="Gene3D" id="3.40.50.1460">
    <property type="match status" value="1"/>
</dbReference>
<dbReference type="InterPro" id="IPR002398">
    <property type="entry name" value="Pept_C14"/>
</dbReference>
<keyword evidence="2" id="KW-0645">Protease</keyword>
<dbReference type="InterPro" id="IPR001309">
    <property type="entry name" value="Pept_C14_p20"/>
</dbReference>
<dbReference type="EMBL" id="HACA01032184">
    <property type="protein sequence ID" value="CDW49545.1"/>
    <property type="molecule type" value="Transcribed_RNA"/>
</dbReference>
<dbReference type="SMART" id="SM00115">
    <property type="entry name" value="CASc"/>
    <property type="match status" value="1"/>
</dbReference>
<reference evidence="11" key="1">
    <citation type="submission" date="2014-05" db="EMBL/GenBank/DDBJ databases">
        <authorList>
            <person name="Chronopoulou M."/>
        </authorList>
    </citation>
    <scope>NUCLEOTIDE SEQUENCE</scope>
    <source>
        <tissue evidence="11">Whole organism</tissue>
    </source>
</reference>
<dbReference type="InterPro" id="IPR033139">
    <property type="entry name" value="Caspase_cys_AS"/>
</dbReference>
<dbReference type="Pfam" id="PF00656">
    <property type="entry name" value="Peptidase_C14"/>
    <property type="match status" value="1"/>
</dbReference>
<feature type="domain" description="Caspase family p20" evidence="10">
    <location>
        <begin position="99"/>
        <end position="223"/>
    </location>
</feature>
<dbReference type="FunFam" id="3.40.50.1460:FF:000001">
    <property type="entry name" value="Caspase-3 preproprotein"/>
    <property type="match status" value="1"/>
</dbReference>
<dbReference type="PRINTS" id="PR00376">
    <property type="entry name" value="IL1BCENZYME"/>
</dbReference>
<feature type="region of interest" description="Disordered" evidence="8">
    <location>
        <begin position="21"/>
        <end position="83"/>
    </location>
</feature>
<dbReference type="PROSITE" id="PS01122">
    <property type="entry name" value="CASPASE_CYS"/>
    <property type="match status" value="1"/>
</dbReference>
<dbReference type="PANTHER" id="PTHR10454">
    <property type="entry name" value="CASPASE"/>
    <property type="match status" value="1"/>
</dbReference>
<organism evidence="11">
    <name type="scientific">Lepeophtheirus salmonis</name>
    <name type="common">Salmon louse</name>
    <name type="synonym">Caligus salmonis</name>
    <dbReference type="NCBI Taxonomy" id="72036"/>
    <lineage>
        <taxon>Eukaryota</taxon>
        <taxon>Metazoa</taxon>
        <taxon>Ecdysozoa</taxon>
        <taxon>Arthropoda</taxon>
        <taxon>Crustacea</taxon>
        <taxon>Multicrustacea</taxon>
        <taxon>Hexanauplia</taxon>
        <taxon>Copepoda</taxon>
        <taxon>Siphonostomatoida</taxon>
        <taxon>Caligidae</taxon>
        <taxon>Lepeophtheirus</taxon>
    </lineage>
</organism>
<dbReference type="OrthoDB" id="6116485at2759"/>
<evidence type="ECO:0000256" key="5">
    <source>
        <dbReference type="ARBA" id="ARBA00022807"/>
    </source>
</evidence>
<keyword evidence="4" id="KW-0378">Hydrolase</keyword>
<dbReference type="GO" id="GO:0006508">
    <property type="term" value="P:proteolysis"/>
    <property type="evidence" value="ECO:0007669"/>
    <property type="project" value="UniProtKB-KW"/>
</dbReference>
<protein>
    <submittedName>
        <fullName evidence="11">Uncharacterized protein</fullName>
    </submittedName>
</protein>
<feature type="domain" description="Caspase family p10" evidence="9">
    <location>
        <begin position="242"/>
        <end position="337"/>
    </location>
</feature>
<dbReference type="PROSITE" id="PS01121">
    <property type="entry name" value="CASPASE_HIS"/>
    <property type="match status" value="1"/>
</dbReference>
<feature type="compositionally biased region" description="Polar residues" evidence="8">
    <location>
        <begin position="21"/>
        <end position="36"/>
    </location>
</feature>
<dbReference type="InterPro" id="IPR015917">
    <property type="entry name" value="Pept_C14A"/>
</dbReference>
<dbReference type="InterPro" id="IPR002138">
    <property type="entry name" value="Pept_C14_p10"/>
</dbReference>
<dbReference type="InterPro" id="IPR016129">
    <property type="entry name" value="Caspase_his_AS"/>
</dbReference>
<dbReference type="InterPro" id="IPR029030">
    <property type="entry name" value="Caspase-like_dom_sf"/>
</dbReference>
<sequence>MSSTGDTVERASLPRRIQIMNLNGTDSNSPLKDFSTNGDSNDSDHQNNNDQDDLDAWPGLPGRGSGSNTNGASRFPKERGVAKMPVERDAESYNMMHRKRGIALVFNHENFDPRLELKKRNGTRADRDNLKRTLRKLEFEVRVFDDLDFMDLDKILEDVSNDDHTESDCLLILVLSHGESGLIYARDSAYKPERLWSYFNGKNCPTLAGKPKMILIQACQGDQLDHGVELVNNRTETDSASLGYRMPIYADFLIGYSTMPGFYSWRNTTAGSWFVQALCSIFNSHAEHDDVLSMLTKVSRKVALDFESNTPGTVSMHEKKQIPFIASMLTRKIFLLKKLNVPTNVL</sequence>
<accession>A0A0K2VGE8</accession>
<name>A0A0K2VGE8_LEPSM</name>
<evidence type="ECO:0000256" key="8">
    <source>
        <dbReference type="SAM" id="MobiDB-lite"/>
    </source>
</evidence>
<dbReference type="EMBL" id="HACA01032183">
    <property type="protein sequence ID" value="CDW49544.1"/>
    <property type="molecule type" value="Transcribed_RNA"/>
</dbReference>
<dbReference type="CDD" id="cd00032">
    <property type="entry name" value="CASc"/>
    <property type="match status" value="1"/>
</dbReference>
<evidence type="ECO:0000256" key="4">
    <source>
        <dbReference type="ARBA" id="ARBA00022801"/>
    </source>
</evidence>
<evidence type="ECO:0000256" key="7">
    <source>
        <dbReference type="RuleBase" id="RU003971"/>
    </source>
</evidence>
<dbReference type="InterPro" id="IPR011600">
    <property type="entry name" value="Pept_C14_caspase"/>
</dbReference>
<keyword evidence="6" id="KW-0865">Zymogen</keyword>
<dbReference type="GO" id="GO:0005737">
    <property type="term" value="C:cytoplasm"/>
    <property type="evidence" value="ECO:0007669"/>
    <property type="project" value="TreeGrafter"/>
</dbReference>
<dbReference type="GO" id="GO:1990525">
    <property type="term" value="F:BIR domain binding"/>
    <property type="evidence" value="ECO:0007669"/>
    <property type="project" value="UniProtKB-ARBA"/>
</dbReference>
<dbReference type="GO" id="GO:0016322">
    <property type="term" value="P:neuron remodeling"/>
    <property type="evidence" value="ECO:0007669"/>
    <property type="project" value="UniProtKB-ARBA"/>
</dbReference>
<evidence type="ECO:0000259" key="9">
    <source>
        <dbReference type="PROSITE" id="PS50207"/>
    </source>
</evidence>
<dbReference type="GO" id="GO:0004197">
    <property type="term" value="F:cysteine-type endopeptidase activity"/>
    <property type="evidence" value="ECO:0007669"/>
    <property type="project" value="InterPro"/>
</dbReference>
<comment type="similarity">
    <text evidence="1 7">Belongs to the peptidase C14A family.</text>
</comment>
<dbReference type="AlphaFoldDB" id="A0A0K2VGE8"/>
<keyword evidence="5" id="KW-0788">Thiol protease</keyword>
<dbReference type="GO" id="GO:0045751">
    <property type="term" value="P:negative regulation of Toll signaling pathway"/>
    <property type="evidence" value="ECO:0007669"/>
    <property type="project" value="UniProtKB-ARBA"/>
</dbReference>
<dbReference type="PROSITE" id="PS50207">
    <property type="entry name" value="CASPASE_P10"/>
    <property type="match status" value="1"/>
</dbReference>
<evidence type="ECO:0000259" key="10">
    <source>
        <dbReference type="PROSITE" id="PS50208"/>
    </source>
</evidence>
<evidence type="ECO:0000256" key="2">
    <source>
        <dbReference type="ARBA" id="ARBA00022670"/>
    </source>
</evidence>
<evidence type="ECO:0000256" key="1">
    <source>
        <dbReference type="ARBA" id="ARBA00010134"/>
    </source>
</evidence>
<dbReference type="SUPFAM" id="SSF52129">
    <property type="entry name" value="Caspase-like"/>
    <property type="match status" value="1"/>
</dbReference>
<evidence type="ECO:0000256" key="3">
    <source>
        <dbReference type="ARBA" id="ARBA00022703"/>
    </source>
</evidence>
<dbReference type="GO" id="GO:0045476">
    <property type="term" value="P:nurse cell apoptotic process"/>
    <property type="evidence" value="ECO:0007669"/>
    <property type="project" value="UniProtKB-ARBA"/>
</dbReference>
<evidence type="ECO:0000313" key="11">
    <source>
        <dbReference type="EMBL" id="CDW49544.1"/>
    </source>
</evidence>
<dbReference type="PROSITE" id="PS50208">
    <property type="entry name" value="CASPASE_P20"/>
    <property type="match status" value="1"/>
</dbReference>
<dbReference type="PANTHER" id="PTHR10454:SF245">
    <property type="entry name" value="CASPASE-RELATED"/>
    <property type="match status" value="1"/>
</dbReference>
<keyword evidence="3" id="KW-0053">Apoptosis</keyword>
<proteinExistence type="inferred from homology"/>
<evidence type="ECO:0000256" key="6">
    <source>
        <dbReference type="ARBA" id="ARBA00023145"/>
    </source>
</evidence>
<dbReference type="GO" id="GO:0043525">
    <property type="term" value="P:positive regulation of neuron apoptotic process"/>
    <property type="evidence" value="ECO:0007669"/>
    <property type="project" value="TreeGrafter"/>
</dbReference>